<dbReference type="EMBL" id="JBHUFV010000003">
    <property type="protein sequence ID" value="MFD1930042.1"/>
    <property type="molecule type" value="Genomic_DNA"/>
</dbReference>
<reference evidence="3" key="1">
    <citation type="journal article" date="2019" name="Int. J. Syst. Evol. Microbiol.">
        <title>The Global Catalogue of Microorganisms (GCM) 10K type strain sequencing project: providing services to taxonomists for standard genome sequencing and annotation.</title>
        <authorList>
            <consortium name="The Broad Institute Genomics Platform"/>
            <consortium name="The Broad Institute Genome Sequencing Center for Infectious Disease"/>
            <person name="Wu L."/>
            <person name="Ma J."/>
        </authorList>
    </citation>
    <scope>NUCLEOTIDE SEQUENCE [LARGE SCALE GENOMIC DNA]</scope>
    <source>
        <strain evidence="3">ICMP 6774ER</strain>
    </source>
</reference>
<name>A0ABW4SNE5_9ACTN</name>
<keyword evidence="3" id="KW-1185">Reference proteome</keyword>
<sequence>MVLSALCLVLVIAAGAGVGLVLRDRGSTAPPDPAPTGAAGKSQASSAPSGKEQDANTVVVTDEEITALLKAHGAALTSGDAKAFTSIFDQENTTLVRDQARLFANLRKMPLSQMSYETLFRNGRTEDNFGRGVTFTQDVAFVHRFTGIDLKPVSEWYRWTIEKASADAPLVVTKVGGAPPSIRGGEGSKTVYYPGPWDIWPDVAVVKAGSSIVLARPEEAALARRIAPAVAQATSTDLDFWRRHGPPDAAVPIGFVVALAKGQSQLGNLFRKEKAHEAGVSIPMPSWGAGGDIRIGGSRIVLDTASSFFADTAGIKEVSQHEIAHSLVASLDSAEFSLFGKPNWIVEGFADYVATRHQRVAQVRRYQEGRAYLAGRLGRPFDGRLPDNVFWDDKNLINAHYFMGNLAMRFIAEKYGERKVAEGVAAAYKAKGGDGEAALFEALGVRKAEFEREWAAFVRRQLA</sequence>
<accession>A0ABW4SNE5</accession>
<gene>
    <name evidence="2" type="ORF">ACFSKW_00985</name>
</gene>
<organism evidence="2 3">
    <name type="scientific">Nonomuraea mangrovi</name>
    <dbReference type="NCBI Taxonomy" id="2316207"/>
    <lineage>
        <taxon>Bacteria</taxon>
        <taxon>Bacillati</taxon>
        <taxon>Actinomycetota</taxon>
        <taxon>Actinomycetes</taxon>
        <taxon>Streptosporangiales</taxon>
        <taxon>Streptosporangiaceae</taxon>
        <taxon>Nonomuraea</taxon>
    </lineage>
</organism>
<evidence type="ECO:0000313" key="3">
    <source>
        <dbReference type="Proteomes" id="UP001597368"/>
    </source>
</evidence>
<feature type="region of interest" description="Disordered" evidence="1">
    <location>
        <begin position="27"/>
        <end position="56"/>
    </location>
</feature>
<protein>
    <recommendedName>
        <fullName evidence="4">Peptidase MA-like domain-containing protein</fullName>
    </recommendedName>
</protein>
<comment type="caution">
    <text evidence="2">The sequence shown here is derived from an EMBL/GenBank/DDBJ whole genome shotgun (WGS) entry which is preliminary data.</text>
</comment>
<proteinExistence type="predicted"/>
<dbReference type="Proteomes" id="UP001597368">
    <property type="component" value="Unassembled WGS sequence"/>
</dbReference>
<evidence type="ECO:0000313" key="2">
    <source>
        <dbReference type="EMBL" id="MFD1930042.1"/>
    </source>
</evidence>
<evidence type="ECO:0008006" key="4">
    <source>
        <dbReference type="Google" id="ProtNLM"/>
    </source>
</evidence>
<evidence type="ECO:0000256" key="1">
    <source>
        <dbReference type="SAM" id="MobiDB-lite"/>
    </source>
</evidence>